<keyword evidence="3" id="KW-1185">Reference proteome</keyword>
<feature type="transmembrane region" description="Helical" evidence="1">
    <location>
        <begin position="43"/>
        <end position="63"/>
    </location>
</feature>
<accession>A0A5R8Q9X2</accession>
<reference evidence="2 3" key="1">
    <citation type="submission" date="2019-05" db="EMBL/GenBank/DDBJ databases">
        <title>Culicoidintestinum kansasii gen. nov., sp. nov. from the gastrointestinal tract of the biting midge, Culicoides sonorensis.</title>
        <authorList>
            <person name="Neupane S."/>
            <person name="Ghosh A."/>
            <person name="Gunther S."/>
            <person name="Martin K."/>
            <person name="Zurek L."/>
        </authorList>
    </citation>
    <scope>NUCLEOTIDE SEQUENCE [LARGE SCALE GENOMIC DNA]</scope>
    <source>
        <strain evidence="2 3">CS-1</strain>
    </source>
</reference>
<sequence length="163" mass="18430">MQTFKRTPMNMVKNLFYGILGPIALAIIAYIVLSIFFPKIGSNNMALLAIAAIALLIMVYFIYDAIIGKNIRIEIDNAELRYYKRNHLKGTYKLADYSFGYRTVSQGSTTDTINLRMINLQTGEETVLDCEALGPTQFHRMFSLLETHESASTEVFDADVKEV</sequence>
<dbReference type="Proteomes" id="UP000306912">
    <property type="component" value="Unassembled WGS sequence"/>
</dbReference>
<dbReference type="EMBL" id="VBWP01000007">
    <property type="protein sequence ID" value="TLG72724.1"/>
    <property type="molecule type" value="Genomic_DNA"/>
</dbReference>
<name>A0A5R8Q9X2_9FIRM</name>
<evidence type="ECO:0000313" key="3">
    <source>
        <dbReference type="Proteomes" id="UP000306912"/>
    </source>
</evidence>
<dbReference type="AlphaFoldDB" id="A0A5R8Q9X2"/>
<dbReference type="RefSeq" id="WP_138191343.1">
    <property type="nucleotide sequence ID" value="NZ_VBWP01000007.1"/>
</dbReference>
<evidence type="ECO:0000256" key="1">
    <source>
        <dbReference type="SAM" id="Phobius"/>
    </source>
</evidence>
<gene>
    <name evidence="2" type="ORF">FEZ08_08460</name>
</gene>
<feature type="transmembrane region" description="Helical" evidence="1">
    <location>
        <begin position="15"/>
        <end position="37"/>
    </location>
</feature>
<organism evidence="2 3">
    <name type="scientific">Culicoidibacter larvae</name>
    <dbReference type="NCBI Taxonomy" id="2579976"/>
    <lineage>
        <taxon>Bacteria</taxon>
        <taxon>Bacillati</taxon>
        <taxon>Bacillota</taxon>
        <taxon>Culicoidibacteria</taxon>
        <taxon>Culicoidibacterales</taxon>
        <taxon>Culicoidibacteraceae</taxon>
        <taxon>Culicoidibacter</taxon>
    </lineage>
</organism>
<dbReference type="InParanoid" id="A0A5R8Q9X2"/>
<keyword evidence="1" id="KW-0472">Membrane</keyword>
<comment type="caution">
    <text evidence="2">The sequence shown here is derived from an EMBL/GenBank/DDBJ whole genome shotgun (WGS) entry which is preliminary data.</text>
</comment>
<evidence type="ECO:0000313" key="2">
    <source>
        <dbReference type="EMBL" id="TLG72724.1"/>
    </source>
</evidence>
<keyword evidence="1" id="KW-0812">Transmembrane</keyword>
<proteinExistence type="predicted"/>
<protein>
    <submittedName>
        <fullName evidence="2">Uncharacterized protein</fullName>
    </submittedName>
</protein>
<keyword evidence="1" id="KW-1133">Transmembrane helix</keyword>